<name>X0WTK6_9ZZZZ</name>
<protein>
    <recommendedName>
        <fullName evidence="2">Mu-like prophage protein Com</fullName>
    </recommendedName>
</protein>
<gene>
    <name evidence="1" type="ORF">S01H1_55625</name>
</gene>
<evidence type="ECO:0000313" key="1">
    <source>
        <dbReference type="EMBL" id="GAG26532.1"/>
    </source>
</evidence>
<dbReference type="AlphaFoldDB" id="X0WTK6"/>
<accession>X0WTK6</accession>
<sequence length="64" mass="7192">MTQAKPKAASLLEERCLCGSLVAKVSLDGVEILCRRCKRIHLIPWPEERRDGSAAQKTRMAVDR</sequence>
<comment type="caution">
    <text evidence="1">The sequence shown here is derived from an EMBL/GenBank/DDBJ whole genome shotgun (WGS) entry which is preliminary data.</text>
</comment>
<dbReference type="EMBL" id="BARS01036170">
    <property type="protein sequence ID" value="GAG26532.1"/>
    <property type="molecule type" value="Genomic_DNA"/>
</dbReference>
<organism evidence="1">
    <name type="scientific">marine sediment metagenome</name>
    <dbReference type="NCBI Taxonomy" id="412755"/>
    <lineage>
        <taxon>unclassified sequences</taxon>
        <taxon>metagenomes</taxon>
        <taxon>ecological metagenomes</taxon>
    </lineage>
</organism>
<proteinExistence type="predicted"/>
<reference evidence="1" key="1">
    <citation type="journal article" date="2014" name="Front. Microbiol.">
        <title>High frequency of phylogenetically diverse reductive dehalogenase-homologous genes in deep subseafloor sedimentary metagenomes.</title>
        <authorList>
            <person name="Kawai M."/>
            <person name="Futagami T."/>
            <person name="Toyoda A."/>
            <person name="Takaki Y."/>
            <person name="Nishi S."/>
            <person name="Hori S."/>
            <person name="Arai W."/>
            <person name="Tsubouchi T."/>
            <person name="Morono Y."/>
            <person name="Uchiyama I."/>
            <person name="Ito T."/>
            <person name="Fujiyama A."/>
            <person name="Inagaki F."/>
            <person name="Takami H."/>
        </authorList>
    </citation>
    <scope>NUCLEOTIDE SEQUENCE</scope>
    <source>
        <strain evidence="1">Expedition CK06-06</strain>
    </source>
</reference>
<evidence type="ECO:0008006" key="2">
    <source>
        <dbReference type="Google" id="ProtNLM"/>
    </source>
</evidence>